<dbReference type="RefSeq" id="WP_176129899.1">
    <property type="nucleotide sequence ID" value="NZ_CADDZZ010000003.1"/>
</dbReference>
<gene>
    <name evidence="2" type="ORF">JAO13_15235</name>
</gene>
<dbReference type="Proteomes" id="UP000645612">
    <property type="component" value="Unassembled WGS sequence"/>
</dbReference>
<dbReference type="EMBL" id="JAEDXG010000013">
    <property type="protein sequence ID" value="MBH9697788.1"/>
    <property type="molecule type" value="Genomic_DNA"/>
</dbReference>
<proteinExistence type="predicted"/>
<protein>
    <submittedName>
        <fullName evidence="2">Uncharacterized protein</fullName>
    </submittedName>
</protein>
<evidence type="ECO:0000313" key="3">
    <source>
        <dbReference type="Proteomes" id="UP000645612"/>
    </source>
</evidence>
<organism evidence="2 3">
    <name type="scientific">Burkholderia cepacia</name>
    <name type="common">Pseudomonas cepacia</name>
    <dbReference type="NCBI Taxonomy" id="292"/>
    <lineage>
        <taxon>Bacteria</taxon>
        <taxon>Pseudomonadati</taxon>
        <taxon>Pseudomonadota</taxon>
        <taxon>Betaproteobacteria</taxon>
        <taxon>Burkholderiales</taxon>
        <taxon>Burkholderiaceae</taxon>
        <taxon>Burkholderia</taxon>
        <taxon>Burkholderia cepacia complex</taxon>
    </lineage>
</organism>
<feature type="region of interest" description="Disordered" evidence="1">
    <location>
        <begin position="1"/>
        <end position="20"/>
    </location>
</feature>
<evidence type="ECO:0000313" key="2">
    <source>
        <dbReference type="EMBL" id="MBH9697788.1"/>
    </source>
</evidence>
<name>A0A8I1AU51_BURCE</name>
<reference evidence="2" key="1">
    <citation type="submission" date="2020-12" db="EMBL/GenBank/DDBJ databases">
        <title>Burkholderia cepacia complex in Mexico.</title>
        <authorList>
            <person name="Estrada P."/>
        </authorList>
    </citation>
    <scope>NUCLEOTIDE SEQUENCE</scope>
    <source>
        <strain evidence="2">871</strain>
    </source>
</reference>
<accession>A0A8I1AU51</accession>
<evidence type="ECO:0000256" key="1">
    <source>
        <dbReference type="SAM" id="MobiDB-lite"/>
    </source>
</evidence>
<comment type="caution">
    <text evidence="2">The sequence shown here is derived from an EMBL/GenBank/DDBJ whole genome shotgun (WGS) entry which is preliminary data.</text>
</comment>
<dbReference type="AlphaFoldDB" id="A0A8I1AU51"/>
<sequence>MNPLVRARGQGVPGNHRAGGKFLRVIDGDVSPELEGKVSMRQTGDPAHSRFTVPFGRSDNGSKEAALIQIGMPRLF</sequence>